<dbReference type="SMART" id="SM00441">
    <property type="entry name" value="FF"/>
    <property type="match status" value="4"/>
</dbReference>
<feature type="domain" description="WW" evidence="18">
    <location>
        <begin position="262"/>
        <end position="290"/>
    </location>
</feature>
<proteinExistence type="inferred from homology"/>
<keyword evidence="16" id="KW-0175">Coiled coil</keyword>
<dbReference type="PROSITE" id="PS50020">
    <property type="entry name" value="WW_DOMAIN_2"/>
    <property type="match status" value="2"/>
</dbReference>
<accession>A0A8C0NSI2</accession>
<keyword evidence="4" id="KW-0507">mRNA processing</keyword>
<name>A0A8C0NSI2_CANLF</name>
<feature type="domain" description="FF" evidence="19">
    <location>
        <begin position="751"/>
        <end position="808"/>
    </location>
</feature>
<dbReference type="FunFam" id="2.20.70.10:FF:000052">
    <property type="entry name" value="pre-mRNA-processing factor 40 homolog B isoform X1"/>
    <property type="match status" value="1"/>
</dbReference>
<evidence type="ECO:0000256" key="4">
    <source>
        <dbReference type="ARBA" id="ARBA00022664"/>
    </source>
</evidence>
<feature type="compositionally biased region" description="Low complexity" evidence="17">
    <location>
        <begin position="306"/>
        <end position="315"/>
    </location>
</feature>
<keyword evidence="5" id="KW-0677">Repeat</keyword>
<feature type="region of interest" description="Disordered" evidence="17">
    <location>
        <begin position="272"/>
        <end position="403"/>
    </location>
</feature>
<comment type="subunit">
    <text evidence="12">Interacts with the N-terminus of HD.</text>
</comment>
<evidence type="ECO:0000256" key="3">
    <source>
        <dbReference type="ARBA" id="ARBA00022553"/>
    </source>
</evidence>
<dbReference type="OrthoDB" id="187617at2759"/>
<evidence type="ECO:0000256" key="2">
    <source>
        <dbReference type="ARBA" id="ARBA00022499"/>
    </source>
</evidence>
<evidence type="ECO:0000256" key="7">
    <source>
        <dbReference type="ARBA" id="ARBA00022990"/>
    </source>
</evidence>
<feature type="compositionally biased region" description="Basic and acidic residues" evidence="17">
    <location>
        <begin position="281"/>
        <end position="291"/>
    </location>
</feature>
<dbReference type="SUPFAM" id="SSF51045">
    <property type="entry name" value="WW domain"/>
    <property type="match status" value="2"/>
</dbReference>
<evidence type="ECO:0000256" key="16">
    <source>
        <dbReference type="SAM" id="Coils"/>
    </source>
</evidence>
<dbReference type="GO" id="GO:0016607">
    <property type="term" value="C:nuclear speck"/>
    <property type="evidence" value="ECO:0007669"/>
    <property type="project" value="UniProtKB-SubCell"/>
</dbReference>
<evidence type="ECO:0000256" key="5">
    <source>
        <dbReference type="ARBA" id="ARBA00022737"/>
    </source>
</evidence>
<dbReference type="FunFam" id="2.20.70.10:FF:000050">
    <property type="entry name" value="pre-mRNA-processing factor 40 homolog B isoform X1"/>
    <property type="match status" value="1"/>
</dbReference>
<dbReference type="Proteomes" id="UP000694429">
    <property type="component" value="Chromosome 27"/>
</dbReference>
<organism evidence="20 21">
    <name type="scientific">Canis lupus familiaris</name>
    <name type="common">Dog</name>
    <name type="synonym">Canis familiaris</name>
    <dbReference type="NCBI Taxonomy" id="9615"/>
    <lineage>
        <taxon>Eukaryota</taxon>
        <taxon>Metazoa</taxon>
        <taxon>Chordata</taxon>
        <taxon>Craniata</taxon>
        <taxon>Vertebrata</taxon>
        <taxon>Euteleostomi</taxon>
        <taxon>Mammalia</taxon>
        <taxon>Eutheria</taxon>
        <taxon>Laurasiatheria</taxon>
        <taxon>Carnivora</taxon>
        <taxon>Caniformia</taxon>
        <taxon>Canidae</taxon>
        <taxon>Canis</taxon>
    </lineage>
</organism>
<dbReference type="GO" id="GO:0016363">
    <property type="term" value="C:nuclear matrix"/>
    <property type="evidence" value="ECO:0007669"/>
    <property type="project" value="UniProtKB-ARBA"/>
</dbReference>
<evidence type="ECO:0000259" key="19">
    <source>
        <dbReference type="PROSITE" id="PS51676"/>
    </source>
</evidence>
<evidence type="ECO:0000256" key="13">
    <source>
        <dbReference type="ARBA" id="ARBA00072039"/>
    </source>
</evidence>
<comment type="similarity">
    <text evidence="11">Belongs to the PRPF40 family.</text>
</comment>
<dbReference type="SMART" id="SM00456">
    <property type="entry name" value="WW"/>
    <property type="match status" value="2"/>
</dbReference>
<dbReference type="Gene3D" id="2.20.70.10">
    <property type="match status" value="2"/>
</dbReference>
<feature type="region of interest" description="Disordered" evidence="17">
    <location>
        <begin position="36"/>
        <end position="71"/>
    </location>
</feature>
<dbReference type="Pfam" id="PF25432">
    <property type="entry name" value="FF_PRPF40A"/>
    <property type="match status" value="1"/>
</dbReference>
<feature type="compositionally biased region" description="Low complexity" evidence="17">
    <location>
        <begin position="889"/>
        <end position="898"/>
    </location>
</feature>
<feature type="compositionally biased region" description="Basic and acidic residues" evidence="17">
    <location>
        <begin position="929"/>
        <end position="954"/>
    </location>
</feature>
<dbReference type="CDD" id="cd00201">
    <property type="entry name" value="WW"/>
    <property type="match status" value="2"/>
</dbReference>
<feature type="domain" description="FF" evidence="19">
    <location>
        <begin position="466"/>
        <end position="523"/>
    </location>
</feature>
<evidence type="ECO:0000313" key="21">
    <source>
        <dbReference type="Proteomes" id="UP000694429"/>
    </source>
</evidence>
<evidence type="ECO:0000256" key="6">
    <source>
        <dbReference type="ARBA" id="ARBA00022843"/>
    </source>
</evidence>
<dbReference type="InterPro" id="IPR001202">
    <property type="entry name" value="WW_dom"/>
</dbReference>
<evidence type="ECO:0000256" key="1">
    <source>
        <dbReference type="ARBA" id="ARBA00004324"/>
    </source>
</evidence>
<dbReference type="FunFam" id="1.10.10.440:FF:000016">
    <property type="entry name" value="pre-mRNA-processing factor 40 homolog B isoform X1"/>
    <property type="match status" value="1"/>
</dbReference>
<feature type="compositionally biased region" description="Low complexity" evidence="17">
    <location>
        <begin position="864"/>
        <end position="881"/>
    </location>
</feature>
<dbReference type="PANTHER" id="PTHR11864:SF1">
    <property type="entry name" value="PRE-MRNA-PROCESSING FACTOR 40 HOMOLOG B"/>
    <property type="match status" value="1"/>
</dbReference>
<evidence type="ECO:0000256" key="11">
    <source>
        <dbReference type="ARBA" id="ARBA00061317"/>
    </source>
</evidence>
<dbReference type="AlphaFoldDB" id="A0A8C0NSI2"/>
<dbReference type="FunFam" id="1.10.10.440:FF:000009">
    <property type="entry name" value="pre-mRNA-processing factor 40 homolog A isoform X1"/>
    <property type="match status" value="1"/>
</dbReference>
<feature type="compositionally biased region" description="Pro residues" evidence="17">
    <location>
        <begin position="109"/>
        <end position="124"/>
    </location>
</feature>
<dbReference type="FunFam" id="1.10.10.440:FF:000015">
    <property type="entry name" value="pre-mRNA-processing factor 40 homolog B isoform X2"/>
    <property type="match status" value="1"/>
</dbReference>
<feature type="compositionally biased region" description="Pro residues" evidence="17">
    <location>
        <begin position="316"/>
        <end position="335"/>
    </location>
</feature>
<feature type="compositionally biased region" description="Basic residues" evidence="17">
    <location>
        <begin position="816"/>
        <end position="836"/>
    </location>
</feature>
<feature type="coiled-coil region" evidence="16">
    <location>
        <begin position="443"/>
        <end position="482"/>
    </location>
</feature>
<feature type="domain" description="FF" evidence="19">
    <location>
        <begin position="680"/>
        <end position="736"/>
    </location>
</feature>
<protein>
    <recommendedName>
        <fullName evidence="13">Pre-mRNA-processing factor 40 homolog B</fullName>
    </recommendedName>
    <alternativeName>
        <fullName evidence="14">Huntingtin yeast partner C</fullName>
    </alternativeName>
    <alternativeName>
        <fullName evidence="15">Huntingtin-interacting protein C</fullName>
    </alternativeName>
</protein>
<dbReference type="Ensembl" id="ENSCAFT00030035716.1">
    <property type="protein sequence ID" value="ENSCAFP00030031147.1"/>
    <property type="gene ID" value="ENSCAFG00030019174.1"/>
</dbReference>
<feature type="domain" description="FF" evidence="19">
    <location>
        <begin position="616"/>
        <end position="676"/>
    </location>
</feature>
<dbReference type="InterPro" id="IPR039726">
    <property type="entry name" value="Prp40-like"/>
</dbReference>
<feature type="compositionally biased region" description="Low complexity" evidence="17">
    <location>
        <begin position="336"/>
        <end position="345"/>
    </location>
</feature>
<dbReference type="InterPro" id="IPR036020">
    <property type="entry name" value="WW_dom_sf"/>
</dbReference>
<feature type="coiled-coil region" evidence="16">
    <location>
        <begin position="580"/>
        <end position="620"/>
    </location>
</feature>
<dbReference type="GO" id="GO:0045292">
    <property type="term" value="P:mRNA cis splicing, via spliceosome"/>
    <property type="evidence" value="ECO:0007669"/>
    <property type="project" value="InterPro"/>
</dbReference>
<feature type="domain" description="WW" evidence="18">
    <location>
        <begin position="216"/>
        <end position="249"/>
    </location>
</feature>
<evidence type="ECO:0000256" key="14">
    <source>
        <dbReference type="ARBA" id="ARBA00075613"/>
    </source>
</evidence>
<dbReference type="SUPFAM" id="SSF81698">
    <property type="entry name" value="FF domain"/>
    <property type="match status" value="5"/>
</dbReference>
<evidence type="ECO:0000256" key="8">
    <source>
        <dbReference type="ARBA" id="ARBA00023187"/>
    </source>
</evidence>
<feature type="compositionally biased region" description="Basic residues" evidence="17">
    <location>
        <begin position="903"/>
        <end position="919"/>
    </location>
</feature>
<keyword evidence="8" id="KW-0508">mRNA splicing</keyword>
<feature type="region of interest" description="Disordered" evidence="17">
    <location>
        <begin position="816"/>
        <end position="997"/>
    </location>
</feature>
<evidence type="ECO:0000313" key="20">
    <source>
        <dbReference type="Ensembl" id="ENSCAFP00030031147.1"/>
    </source>
</evidence>
<keyword evidence="6" id="KW-0832">Ubl conjugation</keyword>
<reference evidence="20" key="1">
    <citation type="submission" date="2019-03" db="EMBL/GenBank/DDBJ databases">
        <authorList>
            <person name="Warren W.C."/>
            <person name="Johnson G.S."/>
        </authorList>
    </citation>
    <scope>NUCLEOTIDE SEQUENCE [LARGE SCALE GENOMIC DNA]</scope>
    <source>
        <strain evidence="20">Basenji</strain>
    </source>
</reference>
<keyword evidence="9" id="KW-0539">Nucleus</keyword>
<comment type="subcellular location">
    <subcellularLocation>
        <location evidence="1">Nucleus speckle</location>
    </subcellularLocation>
</comment>
<sequence>MGEWMKSLSKSQTVPVVQPPPSFLWLWQDKDNTEGARLAGSRMVEESRPSQGSLGAGHGQETGPGDPSSELCAPFSSSPLCFPSAKAHLFAHPGSYDFSLPQQSVPDSGPRPPAAPAPFPPGPPMMPPPFMPPPGIPPPFPPMGLPPMSQRPPAIPPMPPGIMPPMLPPMGAPPPLTQIPGMVPPMMPGMLMPAVPVTAATAPGADTASSAVAGTGPPRALWSEHVAPDGRIYYYNADDKQSVWEKPSVLKSKAELLLSQCPWKEYKSDTGKPYYYNNQSKESRWTRPKDLDDLEALVKQEAAGKQQQQQPQILQPQPPQPQPEPPPGPPGPTPLPLGLLEPEPGGSEDCDMSEAAQPVEQGFLQQPEEGPSSAAGQHQPPQQEEEESKPEPERSGLSWSNREKAKQAFKELLRDKAVPSNASWEQAMKMVVTDPRYSALPKLSEKKQAFNAYKAQREKEEKEEARLRAKEAKQTLQHFLEQHERMTSTTRYRRAEQTFGELEVWAVVPERDRKEVYDDVLFFLAKKEKEQAKQLRRRNIQALKSILDGMSSVNFQTTWSQAQQYLMDNPSFAQDHQLQNMDKEDALICFEEHIRALEREEEEERERARLRERRQQRKNREAFQTFLDELHETGQLHSMSTWMELYPAVSTDVRFANMLGQPGSTPLDLFKFYVEELKARFHDEKKIIKDILKDRGFCVEVNTAFEDFAHVISFDKRAAALDAGNIKLTFNSLLEKAEAREREREKEEARRMRRREAAFRSMLRQAVPALELGTAWEEVRERFVCDSAFEQITLESERIRLFREFLQVLETECQHLHTKGRKHGRKGKKHHRKRSRSPSGSESEEEELPPPSLRPPKRRRRNPSESGSEPSSSLDSVESGGAALGGRGSPSSRLLLGSDHGLRKAKKPKKKTKKRRHKSNSPESETDPEEKAGKESDEKEPEQDKDRELRRAEVPNRSPGFGIKKEKTGWDTSESELSEGELERRRRTLLQQLDDHQ</sequence>
<evidence type="ECO:0000256" key="15">
    <source>
        <dbReference type="ARBA" id="ARBA00080326"/>
    </source>
</evidence>
<reference evidence="20" key="2">
    <citation type="submission" date="2025-08" db="UniProtKB">
        <authorList>
            <consortium name="Ensembl"/>
        </authorList>
    </citation>
    <scope>IDENTIFICATION</scope>
</reference>
<dbReference type="Pfam" id="PF00397">
    <property type="entry name" value="WW"/>
    <property type="match status" value="2"/>
</dbReference>
<dbReference type="InterPro" id="IPR002713">
    <property type="entry name" value="FF_domain"/>
</dbReference>
<keyword evidence="2" id="KW-1017">Isopeptide bond</keyword>
<dbReference type="PANTHER" id="PTHR11864">
    <property type="entry name" value="PRE-MRNA-PROCESSING PROTEIN PRP40"/>
    <property type="match status" value="1"/>
</dbReference>
<evidence type="ECO:0000256" key="17">
    <source>
        <dbReference type="SAM" id="MobiDB-lite"/>
    </source>
</evidence>
<keyword evidence="3" id="KW-0597">Phosphoprotein</keyword>
<dbReference type="PROSITE" id="PS51676">
    <property type="entry name" value="FF"/>
    <property type="match status" value="6"/>
</dbReference>
<feature type="region of interest" description="Disordered" evidence="17">
    <location>
        <begin position="98"/>
        <end position="124"/>
    </location>
</feature>
<comment type="function">
    <text evidence="10">May be involved in pre-mRNA splicing.</text>
</comment>
<evidence type="ECO:0000259" key="18">
    <source>
        <dbReference type="PROSITE" id="PS50020"/>
    </source>
</evidence>
<gene>
    <name evidence="20" type="primary">PRPF40B</name>
</gene>
<evidence type="ECO:0000256" key="10">
    <source>
        <dbReference type="ARBA" id="ARBA00058987"/>
    </source>
</evidence>
<dbReference type="InterPro" id="IPR036517">
    <property type="entry name" value="FF_domain_sf"/>
</dbReference>
<dbReference type="FunFam" id="1.10.10.440:FF:000002">
    <property type="entry name" value="pre-mRNA-processing factor 40 homolog A isoform X1"/>
    <property type="match status" value="1"/>
</dbReference>
<evidence type="ECO:0000256" key="12">
    <source>
        <dbReference type="ARBA" id="ARBA00063790"/>
    </source>
</evidence>
<feature type="domain" description="FF" evidence="19">
    <location>
        <begin position="402"/>
        <end position="456"/>
    </location>
</feature>
<dbReference type="PROSITE" id="PS01159">
    <property type="entry name" value="WW_DOMAIN_1"/>
    <property type="match status" value="1"/>
</dbReference>
<keyword evidence="7" id="KW-0007">Acetylation</keyword>
<dbReference type="Gene3D" id="1.10.10.440">
    <property type="entry name" value="FF domain"/>
    <property type="match status" value="5"/>
</dbReference>
<dbReference type="Pfam" id="PF01846">
    <property type="entry name" value="FF"/>
    <property type="match status" value="2"/>
</dbReference>
<dbReference type="FunFam" id="1.10.10.440:FF:000003">
    <property type="entry name" value="Pre-mRNA processing factor 40 homolog A"/>
    <property type="match status" value="1"/>
</dbReference>
<evidence type="ECO:0000256" key="9">
    <source>
        <dbReference type="ARBA" id="ARBA00023242"/>
    </source>
</evidence>
<dbReference type="PRINTS" id="PR01217">
    <property type="entry name" value="PRICHEXTENSN"/>
</dbReference>
<feature type="domain" description="FF" evidence="19">
    <location>
        <begin position="536"/>
        <end position="596"/>
    </location>
</feature>